<dbReference type="Pfam" id="PF01979">
    <property type="entry name" value="Amidohydro_1"/>
    <property type="match status" value="1"/>
</dbReference>
<dbReference type="GO" id="GO:0016810">
    <property type="term" value="F:hydrolase activity, acting on carbon-nitrogen (but not peptide) bonds"/>
    <property type="evidence" value="ECO:0007669"/>
    <property type="project" value="InterPro"/>
</dbReference>
<dbReference type="EMBL" id="LT981265">
    <property type="protein sequence ID" value="SPC33248.1"/>
    <property type="molecule type" value="Genomic_DNA"/>
</dbReference>
<dbReference type="SUPFAM" id="SSF51338">
    <property type="entry name" value="Composite domain of metallo-dependent hydrolases"/>
    <property type="match status" value="1"/>
</dbReference>
<feature type="domain" description="Amidohydrolase-related" evidence="1">
    <location>
        <begin position="63"/>
        <end position="410"/>
    </location>
</feature>
<dbReference type="InterPro" id="IPR011059">
    <property type="entry name" value="Metal-dep_hydrolase_composite"/>
</dbReference>
<name>A0A2K5ANM2_9ARCH</name>
<dbReference type="PANTHER" id="PTHR43794:SF5">
    <property type="entry name" value="CHLOROHYDROLASE FAMILY PROTEIN"/>
    <property type="match status" value="1"/>
</dbReference>
<keyword evidence="2" id="KW-0378">Hydrolase</keyword>
<protein>
    <submittedName>
        <fullName evidence="2">Cytosine deaminase-like metal-dependent hydrolase</fullName>
    </submittedName>
</protein>
<dbReference type="AlphaFoldDB" id="A0A2K5ANM2"/>
<dbReference type="InterPro" id="IPR032466">
    <property type="entry name" value="Metal_Hydrolase"/>
</dbReference>
<accession>A0A2K5ANM2</accession>
<organism evidence="2 3">
    <name type="scientific">Candidatus Nitrosocaldus cavascurensis</name>
    <dbReference type="NCBI Taxonomy" id="2058097"/>
    <lineage>
        <taxon>Archaea</taxon>
        <taxon>Nitrososphaerota</taxon>
        <taxon>Nitrososphaeria</taxon>
        <taxon>Candidatus Nitrosocaldales</taxon>
        <taxon>Candidatus Nitrosocaldaceae</taxon>
        <taxon>Candidatus Nitrosocaldus</taxon>
    </lineage>
</organism>
<dbReference type="InterPro" id="IPR050287">
    <property type="entry name" value="MTA/SAH_deaminase"/>
</dbReference>
<evidence type="ECO:0000313" key="2">
    <source>
        <dbReference type="EMBL" id="SPC33248.1"/>
    </source>
</evidence>
<dbReference type="InterPro" id="IPR006680">
    <property type="entry name" value="Amidohydro-rel"/>
</dbReference>
<proteinExistence type="predicted"/>
<dbReference type="KEGG" id="ncv:NCAV_0048"/>
<evidence type="ECO:0000313" key="3">
    <source>
        <dbReference type="Proteomes" id="UP000236248"/>
    </source>
</evidence>
<keyword evidence="3" id="KW-1185">Reference proteome</keyword>
<dbReference type="Gene3D" id="2.30.40.10">
    <property type="entry name" value="Urease, subunit C, domain 1"/>
    <property type="match status" value="1"/>
</dbReference>
<sequence>MLYGSDLEFLERASITVDDCTGLIKDVDVIVDDDNNGRQSNSNDSDTSYVDADYSIDCEGLLMIPSFINAHTHIADSIAKDVTYNLGFNESIHPVFGVKSRVLSKSMSKHIMHFIRSSALAMLSKGITTFIDFREQGLNGVNMLRESMDGLAMRYLALGRVEHYSYAGDDEPLPDNAIEEALNVVGVADGFGLSGANEYSRKALEQLALIAISRGKVFGMHACESEESKAYSMERFGMSEVSRILSITRPDFLVHMTVASNDELMLAASKRIGIVVCPRANAVLGVGMPRVWDMLRFGCSVAIGTDNVMLNSPDLFREMDYLWKVSRLMYKSDKGRGIDAREIIKMVTVNPARIFRLNRLGYLAEGMYADALFIDKYSLDIMPMHNPYTAIVHRADVSSIRAVMLNGRVVHGRL</sequence>
<gene>
    <name evidence="2" type="ORF">NCAV_0048</name>
</gene>
<dbReference type="Proteomes" id="UP000236248">
    <property type="component" value="Chromosome NCAV"/>
</dbReference>
<dbReference type="SUPFAM" id="SSF51556">
    <property type="entry name" value="Metallo-dependent hydrolases"/>
    <property type="match status" value="1"/>
</dbReference>
<reference evidence="3" key="1">
    <citation type="submission" date="2018-01" db="EMBL/GenBank/DDBJ databases">
        <authorList>
            <person name="Kerou L M."/>
        </authorList>
    </citation>
    <scope>NUCLEOTIDE SEQUENCE [LARGE SCALE GENOMIC DNA]</scope>
    <source>
        <strain evidence="3">SCU2</strain>
    </source>
</reference>
<dbReference type="Gene3D" id="3.20.20.140">
    <property type="entry name" value="Metal-dependent hydrolases"/>
    <property type="match status" value="1"/>
</dbReference>
<dbReference type="NCBIfam" id="NF005552">
    <property type="entry name" value="PRK07213.1"/>
    <property type="match status" value="1"/>
</dbReference>
<evidence type="ECO:0000259" key="1">
    <source>
        <dbReference type="Pfam" id="PF01979"/>
    </source>
</evidence>
<dbReference type="PANTHER" id="PTHR43794">
    <property type="entry name" value="AMINOHYDROLASE SSNA-RELATED"/>
    <property type="match status" value="1"/>
</dbReference>